<dbReference type="InterPro" id="IPR000257">
    <property type="entry name" value="Uroporphyrinogen_deCOase"/>
</dbReference>
<reference evidence="3" key="1">
    <citation type="submission" date="2011-12" db="EMBL/GenBank/DDBJ databases">
        <title>Complete sequence of Clostridium clariflavum DSM 19732.</title>
        <authorList>
            <consortium name="US DOE Joint Genome Institute"/>
            <person name="Lucas S."/>
            <person name="Han J."/>
            <person name="Lapidus A."/>
            <person name="Cheng J.-F."/>
            <person name="Goodwin L."/>
            <person name="Pitluck S."/>
            <person name="Peters L."/>
            <person name="Teshima H."/>
            <person name="Detter J.C."/>
            <person name="Han C."/>
            <person name="Tapia R."/>
            <person name="Land M."/>
            <person name="Hauser L."/>
            <person name="Kyrpides N."/>
            <person name="Ivanova N."/>
            <person name="Pagani I."/>
            <person name="Kitzmiller T."/>
            <person name="Lynd L."/>
            <person name="Izquierdo J."/>
            <person name="Woyke T."/>
        </authorList>
    </citation>
    <scope>NUCLEOTIDE SEQUENCE [LARGE SCALE GENOMIC DNA]</scope>
    <source>
        <strain evidence="3">DSM 19732 / NBRC 101661 / EBR45</strain>
    </source>
</reference>
<dbReference type="KEGG" id="ccl:Clocl_0789"/>
<dbReference type="InterPro" id="IPR038071">
    <property type="entry name" value="UROD/MetE-like_sf"/>
</dbReference>
<evidence type="ECO:0000259" key="1">
    <source>
        <dbReference type="Pfam" id="PF01208"/>
    </source>
</evidence>
<evidence type="ECO:0000313" key="2">
    <source>
        <dbReference type="EMBL" id="AEV67489.1"/>
    </source>
</evidence>
<keyword evidence="3" id="KW-1185">Reference proteome</keyword>
<evidence type="ECO:0000313" key="3">
    <source>
        <dbReference type="Proteomes" id="UP000005435"/>
    </source>
</evidence>
<accession>G8LVS2</accession>
<dbReference type="eggNOG" id="COG0407">
    <property type="taxonomic scope" value="Bacteria"/>
</dbReference>
<protein>
    <submittedName>
        <fullName evidence="2">Uroporphyrinogen-III decarboxylase</fullName>
    </submittedName>
</protein>
<dbReference type="SUPFAM" id="SSF51726">
    <property type="entry name" value="UROD/MetE-like"/>
    <property type="match status" value="1"/>
</dbReference>
<dbReference type="Pfam" id="PF01208">
    <property type="entry name" value="URO-D"/>
    <property type="match status" value="1"/>
</dbReference>
<dbReference type="Gene3D" id="3.20.20.210">
    <property type="match status" value="1"/>
</dbReference>
<proteinExistence type="predicted"/>
<dbReference type="EMBL" id="CP003065">
    <property type="protein sequence ID" value="AEV67489.1"/>
    <property type="molecule type" value="Genomic_DNA"/>
</dbReference>
<dbReference type="GO" id="GO:0006779">
    <property type="term" value="P:porphyrin-containing compound biosynthetic process"/>
    <property type="evidence" value="ECO:0007669"/>
    <property type="project" value="InterPro"/>
</dbReference>
<dbReference type="GO" id="GO:0004853">
    <property type="term" value="F:uroporphyrinogen decarboxylase activity"/>
    <property type="evidence" value="ECO:0007669"/>
    <property type="project" value="InterPro"/>
</dbReference>
<name>G8LVS2_ACECE</name>
<gene>
    <name evidence="2" type="ordered locus">Clocl_0789</name>
</gene>
<organism evidence="2 3">
    <name type="scientific">Acetivibrio clariflavus (strain DSM 19732 / NBRC 101661 / EBR45)</name>
    <name type="common">Clostridium clariflavum</name>
    <dbReference type="NCBI Taxonomy" id="720554"/>
    <lineage>
        <taxon>Bacteria</taxon>
        <taxon>Bacillati</taxon>
        <taxon>Bacillota</taxon>
        <taxon>Clostridia</taxon>
        <taxon>Eubacteriales</taxon>
        <taxon>Oscillospiraceae</taxon>
        <taxon>Acetivibrio</taxon>
    </lineage>
</organism>
<dbReference type="PANTHER" id="PTHR47099">
    <property type="entry name" value="METHYLCOBAMIDE:COM METHYLTRANSFERASE MTBA"/>
    <property type="match status" value="1"/>
</dbReference>
<sequence>MNSRERIKAALNHQQPDRVPIDCGGHMSSNFSIQAYRNLREYLGLEKKELYVCDVIQQLVFPDKDVLDMFGIDTVNYGAEFRDHAEYWKDWELQDGTPIKIPAYIDIRREGEDSVLYNSKGKALAIWKKGVLYCEQTYFPLDGSESEDFTNLRDDMADVMWCAFGGPPAPLGYSEEDLAKRKASIEKLRKSTDRAIYAPFGGSLFEMGGFLYRQDNFLMDIVAEPQKVQKYLEKAVEIYCEDMKKFMDVYGDYIDVMGFGGDDMGMQNGPQISPETYRNVIKPFHKELWGYAKKLKPDIKLCLHCCGGIYPLIPELIDAGMDAINPVQTSCKGMDIVELKKNFGKDITFWGGGCDTRDILPNGTPEQIKDHVRRNLDVMFRDGGFVFQQVHNIVANVPPENVVAMFEAVREYAQK</sequence>
<feature type="domain" description="Uroporphyrinogen decarboxylase (URO-D)" evidence="1">
    <location>
        <begin position="194"/>
        <end position="412"/>
    </location>
</feature>
<dbReference type="STRING" id="720554.Clocl_0789"/>
<dbReference type="PANTHER" id="PTHR47099:SF1">
    <property type="entry name" value="METHYLCOBAMIDE:COM METHYLTRANSFERASE MTBA"/>
    <property type="match status" value="1"/>
</dbReference>
<dbReference type="RefSeq" id="WP_014254117.1">
    <property type="nucleotide sequence ID" value="NC_016627.1"/>
</dbReference>
<dbReference type="OrthoDB" id="9815759at2"/>
<dbReference type="AlphaFoldDB" id="G8LVS2"/>
<reference evidence="2 3" key="2">
    <citation type="journal article" date="2012" name="Stand. Genomic Sci.">
        <title>Complete Genome Sequence of Clostridium clariflavum DSM 19732.</title>
        <authorList>
            <person name="Izquierdo J.A."/>
            <person name="Goodwin L."/>
            <person name="Davenport K.W."/>
            <person name="Teshima H."/>
            <person name="Bruce D."/>
            <person name="Detter C."/>
            <person name="Tapia R."/>
            <person name="Han S."/>
            <person name="Land M."/>
            <person name="Hauser L."/>
            <person name="Jeffries C.D."/>
            <person name="Han J."/>
            <person name="Pitluck S."/>
            <person name="Nolan M."/>
            <person name="Chen A."/>
            <person name="Huntemann M."/>
            <person name="Mavromatis K."/>
            <person name="Mikhailova N."/>
            <person name="Liolios K."/>
            <person name="Woyke T."/>
            <person name="Lynd L.R."/>
        </authorList>
    </citation>
    <scope>NUCLEOTIDE SEQUENCE [LARGE SCALE GENOMIC DNA]</scope>
    <source>
        <strain evidence="3">DSM 19732 / NBRC 101661 / EBR45</strain>
    </source>
</reference>
<dbReference type="InterPro" id="IPR052024">
    <property type="entry name" value="Methanogen_methyltrans"/>
</dbReference>
<dbReference type="HOGENOM" id="CLU_054162_0_0_9"/>
<dbReference type="Proteomes" id="UP000005435">
    <property type="component" value="Chromosome"/>
</dbReference>